<dbReference type="SMART" id="SM00176">
    <property type="entry name" value="RAN"/>
    <property type="match status" value="1"/>
</dbReference>
<evidence type="ECO:0000313" key="11">
    <source>
        <dbReference type="Proteomes" id="UP000002320"/>
    </source>
</evidence>
<keyword evidence="6" id="KW-0342">GTP-binding</keyword>
<dbReference type="GO" id="GO:0016887">
    <property type="term" value="F:ATP hydrolysis activity"/>
    <property type="evidence" value="ECO:0007669"/>
    <property type="project" value="TreeGrafter"/>
</dbReference>
<dbReference type="VEuPathDB" id="VectorBase:CPIJ005169"/>
<evidence type="ECO:0000256" key="4">
    <source>
        <dbReference type="ARBA" id="ARBA00022840"/>
    </source>
</evidence>
<evidence type="ECO:0000256" key="1">
    <source>
        <dbReference type="ARBA" id="ARBA00001946"/>
    </source>
</evidence>
<proteinExistence type="predicted"/>
<dbReference type="FunFam" id="3.10.20.30:FF:000029">
    <property type="entry name" value="Obg-like ATPase 1"/>
    <property type="match status" value="1"/>
</dbReference>
<dbReference type="Gene3D" id="1.10.150.300">
    <property type="entry name" value="TGS-like domain"/>
    <property type="match status" value="1"/>
</dbReference>
<organism>
    <name type="scientific">Culex quinquefasciatus</name>
    <name type="common">Southern house mosquito</name>
    <name type="synonym">Culex pungens</name>
    <dbReference type="NCBI Taxonomy" id="7176"/>
    <lineage>
        <taxon>Eukaryota</taxon>
        <taxon>Metazoa</taxon>
        <taxon>Ecdysozoa</taxon>
        <taxon>Arthropoda</taxon>
        <taxon>Hexapoda</taxon>
        <taxon>Insecta</taxon>
        <taxon>Pterygota</taxon>
        <taxon>Neoptera</taxon>
        <taxon>Endopterygota</taxon>
        <taxon>Diptera</taxon>
        <taxon>Nematocera</taxon>
        <taxon>Culicoidea</taxon>
        <taxon>Culicidae</taxon>
        <taxon>Culicinae</taxon>
        <taxon>Culicini</taxon>
        <taxon>Culex</taxon>
        <taxon>Culex</taxon>
    </lineage>
</organism>
<dbReference type="VEuPathDB" id="VectorBase:CQUJHB014422"/>
<keyword evidence="3" id="KW-0547">Nucleotide-binding</keyword>
<evidence type="ECO:0000256" key="3">
    <source>
        <dbReference type="ARBA" id="ARBA00022741"/>
    </source>
</evidence>
<keyword evidence="4" id="KW-0067">ATP-binding</keyword>
<dbReference type="Gene3D" id="3.10.20.30">
    <property type="match status" value="1"/>
</dbReference>
<evidence type="ECO:0000313" key="9">
    <source>
        <dbReference type="EMBL" id="EDS45145.1"/>
    </source>
</evidence>
<dbReference type="FunFam" id="3.40.50.300:FF:001129">
    <property type="entry name" value="ras-related protein Rab-44 isoform X2"/>
    <property type="match status" value="1"/>
</dbReference>
<gene>
    <name evidence="10" type="primary">6036982</name>
    <name evidence="9" type="ORF">CpipJ_CPIJ005169</name>
</gene>
<dbReference type="OrthoDB" id="5976022at2759"/>
<accession>B0WE15</accession>
<dbReference type="SUPFAM" id="SSF81271">
    <property type="entry name" value="TGS-like"/>
    <property type="match status" value="1"/>
</dbReference>
<keyword evidence="2" id="KW-0479">Metal-binding</keyword>
<dbReference type="InterPro" id="IPR013029">
    <property type="entry name" value="YchF_C"/>
</dbReference>
<dbReference type="InterPro" id="IPR027417">
    <property type="entry name" value="P-loop_NTPase"/>
</dbReference>
<dbReference type="GO" id="GO:0005524">
    <property type="term" value="F:ATP binding"/>
    <property type="evidence" value="ECO:0007669"/>
    <property type="project" value="UniProtKB-KW"/>
</dbReference>
<dbReference type="InterPro" id="IPR012676">
    <property type="entry name" value="TGS-like"/>
</dbReference>
<evidence type="ECO:0000256" key="5">
    <source>
        <dbReference type="ARBA" id="ARBA00022842"/>
    </source>
</evidence>
<dbReference type="EMBL" id="DS231903">
    <property type="protein sequence ID" value="EDS45145.1"/>
    <property type="molecule type" value="Genomic_DNA"/>
</dbReference>
<dbReference type="EnsemblMetazoa" id="CPIJ005169-RA">
    <property type="protein sequence ID" value="CPIJ005169-PA"/>
    <property type="gene ID" value="CPIJ005169"/>
</dbReference>
<dbReference type="HOGENOM" id="CLU_748551_0_0_1"/>
<reference evidence="10" key="2">
    <citation type="submission" date="2020-05" db="UniProtKB">
        <authorList>
            <consortium name="EnsemblMetazoa"/>
        </authorList>
    </citation>
    <scope>IDENTIFICATION</scope>
    <source>
        <strain evidence="10">JHB</strain>
    </source>
</reference>
<dbReference type="PROSITE" id="PS51419">
    <property type="entry name" value="RAB"/>
    <property type="match status" value="1"/>
</dbReference>
<evidence type="ECO:0000256" key="6">
    <source>
        <dbReference type="ARBA" id="ARBA00023134"/>
    </source>
</evidence>
<dbReference type="InterPro" id="IPR023192">
    <property type="entry name" value="TGS-like_dom_sf"/>
</dbReference>
<evidence type="ECO:0000256" key="2">
    <source>
        <dbReference type="ARBA" id="ARBA00022723"/>
    </source>
</evidence>
<evidence type="ECO:0000256" key="7">
    <source>
        <dbReference type="ARBA" id="ARBA00023288"/>
    </source>
</evidence>
<dbReference type="GO" id="GO:0005737">
    <property type="term" value="C:cytoplasm"/>
    <property type="evidence" value="ECO:0007669"/>
    <property type="project" value="TreeGrafter"/>
</dbReference>
<dbReference type="Pfam" id="PF00071">
    <property type="entry name" value="Ras"/>
    <property type="match status" value="1"/>
</dbReference>
<dbReference type="InterPro" id="IPR004095">
    <property type="entry name" value="TGS"/>
</dbReference>
<reference evidence="9" key="1">
    <citation type="submission" date="2007-03" db="EMBL/GenBank/DDBJ databases">
        <title>Annotation of Culex pipiens quinquefasciatus.</title>
        <authorList>
            <consortium name="The Broad Institute Genome Sequencing Platform"/>
            <person name="Atkinson P.W."/>
            <person name="Hemingway J."/>
            <person name="Christensen B.M."/>
            <person name="Higgs S."/>
            <person name="Kodira C."/>
            <person name="Hannick L."/>
            <person name="Megy K."/>
            <person name="O'Leary S."/>
            <person name="Pearson M."/>
            <person name="Haas B.J."/>
            <person name="Mauceli E."/>
            <person name="Wortman J.R."/>
            <person name="Lee N.H."/>
            <person name="Guigo R."/>
            <person name="Stanke M."/>
            <person name="Alvarado L."/>
            <person name="Amedeo P."/>
            <person name="Antoine C.H."/>
            <person name="Arensburger P."/>
            <person name="Bidwell S.L."/>
            <person name="Crawford M."/>
            <person name="Camaro F."/>
            <person name="Devon K."/>
            <person name="Engels R."/>
            <person name="Hammond M."/>
            <person name="Howarth C."/>
            <person name="Koehrsen M."/>
            <person name="Lawson D."/>
            <person name="Montgomery P."/>
            <person name="Nene V."/>
            <person name="Nusbaum C."/>
            <person name="Puiu D."/>
            <person name="Romero-Severson J."/>
            <person name="Severson D.W."/>
            <person name="Shumway M."/>
            <person name="Sisk P."/>
            <person name="Stolte C."/>
            <person name="Zeng Q."/>
            <person name="Eisenstadt E."/>
            <person name="Fraser-Liggett C."/>
            <person name="Strausberg R."/>
            <person name="Galagan J."/>
            <person name="Birren B."/>
            <person name="Collins F.H."/>
        </authorList>
    </citation>
    <scope>NUCLEOTIDE SEQUENCE [LARGE SCALE GENOMIC DNA]</scope>
    <source>
        <strain evidence="9">JHB</strain>
    </source>
</reference>
<dbReference type="SMART" id="SM00173">
    <property type="entry name" value="RAS"/>
    <property type="match status" value="1"/>
</dbReference>
<keyword evidence="11" id="KW-1185">Reference proteome</keyword>
<dbReference type="PROSITE" id="PS51421">
    <property type="entry name" value="RAS"/>
    <property type="match status" value="1"/>
</dbReference>
<keyword evidence="5" id="KW-0460">Magnesium</keyword>
<protein>
    <submittedName>
        <fullName evidence="9">Ras-related protein Rab-10</fullName>
    </submittedName>
</protein>
<dbReference type="NCBIfam" id="TIGR00231">
    <property type="entry name" value="small_GTP"/>
    <property type="match status" value="1"/>
</dbReference>
<dbReference type="Gene3D" id="3.40.50.300">
    <property type="entry name" value="P-loop containing nucleotide triphosphate hydrolases"/>
    <property type="match status" value="2"/>
</dbReference>
<dbReference type="InterPro" id="IPR005225">
    <property type="entry name" value="Small_GTP-bd"/>
</dbReference>
<feature type="domain" description="TGS" evidence="8">
    <location>
        <begin position="123"/>
        <end position="206"/>
    </location>
</feature>
<dbReference type="SMART" id="SM00175">
    <property type="entry name" value="RAB"/>
    <property type="match status" value="1"/>
</dbReference>
<dbReference type="GO" id="GO:0046872">
    <property type="term" value="F:metal ion binding"/>
    <property type="evidence" value="ECO:0007669"/>
    <property type="project" value="UniProtKB-KW"/>
</dbReference>
<evidence type="ECO:0000313" key="10">
    <source>
        <dbReference type="EnsemblMetazoa" id="CPIJ005169-PA"/>
    </source>
</evidence>
<dbReference type="GO" id="GO:0003924">
    <property type="term" value="F:GTPase activity"/>
    <property type="evidence" value="ECO:0007669"/>
    <property type="project" value="InterPro"/>
</dbReference>
<dbReference type="InParanoid" id="B0WE15"/>
<comment type="cofactor">
    <cofactor evidence="1">
        <name>Mg(2+)</name>
        <dbReference type="ChEBI" id="CHEBI:18420"/>
    </cofactor>
</comment>
<dbReference type="GO" id="GO:0005525">
    <property type="term" value="F:GTP binding"/>
    <property type="evidence" value="ECO:0007669"/>
    <property type="project" value="UniProtKB-KW"/>
</dbReference>
<dbReference type="Pfam" id="PF06071">
    <property type="entry name" value="YchF-GTPase_C"/>
    <property type="match status" value="1"/>
</dbReference>
<dbReference type="InterPro" id="IPR001806">
    <property type="entry name" value="Small_GTPase"/>
</dbReference>
<dbReference type="VEuPathDB" id="VectorBase:CQUJHB010619"/>
<dbReference type="CDD" id="cd04867">
    <property type="entry name" value="TGS_YchF_OLA1"/>
    <property type="match status" value="1"/>
</dbReference>
<dbReference type="eggNOG" id="KOG0078">
    <property type="taxonomic scope" value="Eukaryota"/>
</dbReference>
<evidence type="ECO:0000259" key="8">
    <source>
        <dbReference type="PROSITE" id="PS51880"/>
    </source>
</evidence>
<dbReference type="PROSITE" id="PS51880">
    <property type="entry name" value="TGS"/>
    <property type="match status" value="1"/>
</dbReference>
<dbReference type="PRINTS" id="PR00449">
    <property type="entry name" value="RASTRNSFRMNG"/>
</dbReference>
<keyword evidence="7" id="KW-0449">Lipoprotein</keyword>
<dbReference type="STRING" id="7176.B0WE15"/>
<name>B0WE15_CULQU</name>
<dbReference type="KEGG" id="cqu:CpipJ_CPIJ005169"/>
<dbReference type="PANTHER" id="PTHR23305:SF11">
    <property type="entry name" value="OBG-LIKE ATPASE 1"/>
    <property type="match status" value="1"/>
</dbReference>
<dbReference type="AlphaFoldDB" id="B0WE15"/>
<dbReference type="InterPro" id="IPR012675">
    <property type="entry name" value="Beta-grasp_dom_sf"/>
</dbReference>
<dbReference type="PANTHER" id="PTHR23305">
    <property type="entry name" value="OBG GTPASE FAMILY"/>
    <property type="match status" value="1"/>
</dbReference>
<dbReference type="SUPFAM" id="SSF52540">
    <property type="entry name" value="P-loop containing nucleoside triphosphate hydrolases"/>
    <property type="match status" value="2"/>
</dbReference>
<dbReference type="Proteomes" id="UP000002320">
    <property type="component" value="Unassembled WGS sequence"/>
</dbReference>
<dbReference type="eggNOG" id="KOG1491">
    <property type="taxonomic scope" value="Eukaryota"/>
</dbReference>
<sequence length="370" mass="42414">MAETLVKIKEVLVDEKKHIRFADWSAHDIEVLNKYLFLTSKPNIYLTNLSEKDFIRKKNKWLPKIKEWIDKNDPGAPLIPFSGLFEHTLAEKEDPADRKAYEEETKCTSMLDKIITTGYKALQLEYFFTAGPDEVKAWTIQRGTKAPQAAGRIHTDFEKGFIMAEVMHFNDFKEEGSEAGAKAAGKYRQQGRNYTVEDGDIIFFKFNAGIDFKIKTIELRGKKIKLQIWDTAGQERFHTITTSYYRGAMGIMLVYDITNEKSFDNIVKWLRNIDEHANEDVEKMILGNKCDMTDKRVVSQERGESIAREHDIRFMETSAKANVNIEKAFRELAEAILDKTAGKETTDNPDRVVVNRGIGDKPPAYKACCS</sequence>
<dbReference type="SMART" id="SM00174">
    <property type="entry name" value="RHO"/>
    <property type="match status" value="1"/>
</dbReference>